<dbReference type="InterPro" id="IPR026444">
    <property type="entry name" value="Secre_tail"/>
</dbReference>
<reference evidence="2 3" key="1">
    <citation type="submission" date="2021-03" db="EMBL/GenBank/DDBJ databases">
        <title>Fibrella sp. HMF5036 genome sequencing and assembly.</title>
        <authorList>
            <person name="Kang H."/>
            <person name="Kim H."/>
            <person name="Bae S."/>
            <person name="Joh K."/>
        </authorList>
    </citation>
    <scope>NUCLEOTIDE SEQUENCE [LARGE SCALE GENOMIC DNA]</scope>
    <source>
        <strain evidence="2 3">HMF5036</strain>
    </source>
</reference>
<dbReference type="CDD" id="cd00161">
    <property type="entry name" value="beta-trefoil_Ricin-like"/>
    <property type="match status" value="1"/>
</dbReference>
<dbReference type="SMART" id="SM00458">
    <property type="entry name" value="RICIN"/>
    <property type="match status" value="2"/>
</dbReference>
<organism evidence="2 3">
    <name type="scientific">Fibrella aquatilis</name>
    <dbReference type="NCBI Taxonomy" id="2817059"/>
    <lineage>
        <taxon>Bacteria</taxon>
        <taxon>Pseudomonadati</taxon>
        <taxon>Bacteroidota</taxon>
        <taxon>Cytophagia</taxon>
        <taxon>Cytophagales</taxon>
        <taxon>Spirosomataceae</taxon>
        <taxon>Fibrella</taxon>
    </lineage>
</organism>
<dbReference type="EMBL" id="JAFMYU010000006">
    <property type="protein sequence ID" value="MBO0931379.1"/>
    <property type="molecule type" value="Genomic_DNA"/>
</dbReference>
<protein>
    <submittedName>
        <fullName evidence="2">RICIN domain-containing protein</fullName>
    </submittedName>
</protein>
<dbReference type="PROSITE" id="PS50231">
    <property type="entry name" value="RICIN_B_LECTIN"/>
    <property type="match status" value="2"/>
</dbReference>
<dbReference type="Gene3D" id="2.80.10.50">
    <property type="match status" value="3"/>
</dbReference>
<name>A0A939G696_9BACT</name>
<gene>
    <name evidence="2" type="ORF">J2I48_10260</name>
</gene>
<dbReference type="InterPro" id="IPR022409">
    <property type="entry name" value="PKD/Chitinase_dom"/>
</dbReference>
<keyword evidence="3" id="KW-1185">Reference proteome</keyword>
<sequence length="1002" mass="108288">MFTHAPKRSIGWRSTLPACLWLVLLTTTVGHARPTNPTRTSTPDHYADDLAITGIGFTPLSATSVRLSWGNPLVAFDDILVVGKLGASLTGKPTSATYTAAASFTSTSSGTVDGGKVLYQGRNESVVITDLTAGQLYYLRVFTRKGTVWNEGVELPVRVANRAPVILFTATSLSGTSPLSVSFNTSKTYDPDGDALIYYEWRDANTFKTLSNEANPVLTFYPQQTRGGNLITSYEVELLVRDAGGGVSFSGRIRIQLTNVGPDVTIESPSKISSYRLMEAQVYPLSAKVFTVGNPITTWQATLHYNNREFPQPPITVNGSLNGSVRSQTTFEPVGCNGENYYYLITLKVTDGQGLTFTDTSRAYPISDCSIVNVNISGLTATTLANGSVKLNWNKGIVVRNNSHDVLVVGRAGGSFTDRPASASYITSTSFTGNGAAYDGGKALYQGLDSSLVVTNLTPGQRYFFRVYTRVPNAITDKAWSGGIETSITIPAATTTSPTAVTAVEPGKCYRLVSRLSGKVLGVEGNATNDGASIRQRTDGNLLSQGWRFTPDGAYYNISALHTLKGIQVVNASTAENALLEQWTYWGGNHQQWTVRRTNEGYFTFINRNSNKAMTVLNANTADGAEVGQQIPGAGQQQQWRIEERTCNATAPTNRAPVAVATATSLSGTSPLSVTFTGSKSYDPDGDPITYEWDFGDETSYVTEANPVKVFVAKPAKLGIGLILNYTVRLTVIDNKGLRSPVQTFYVALQNPAPVASIDPAKCYRIQSRSSGLVLTVPAGASADGVGLQQRANADQAWQKWRFTPDGTYYRMSVLHTLKGIQVVNASTAENALLEQWTYWGGGHQQWTAQRNNEGYYTFSNRNANKVISVLNASTAEGAAIVQQTLGTGNQQQWSLVETTCPAGGRMATEARMAAAEPSRSFSLYPTPASNQVLIDLSASEGLPVQLTLHNMLGRTLRQTEIEAAPATPYSYSTDQLPEGLYLMQITPARQVPTTLRLLIQR</sequence>
<dbReference type="InterPro" id="IPR003961">
    <property type="entry name" value="FN3_dom"/>
</dbReference>
<dbReference type="SMART" id="SM00060">
    <property type="entry name" value="FN3"/>
    <property type="match status" value="2"/>
</dbReference>
<evidence type="ECO:0000259" key="1">
    <source>
        <dbReference type="PROSITE" id="PS50093"/>
    </source>
</evidence>
<dbReference type="InterPro" id="IPR000601">
    <property type="entry name" value="PKD_dom"/>
</dbReference>
<dbReference type="Proteomes" id="UP000664795">
    <property type="component" value="Unassembled WGS sequence"/>
</dbReference>
<proteinExistence type="predicted"/>
<evidence type="ECO:0000313" key="3">
    <source>
        <dbReference type="Proteomes" id="UP000664795"/>
    </source>
</evidence>
<dbReference type="NCBIfam" id="TIGR04183">
    <property type="entry name" value="Por_Secre_tail"/>
    <property type="match status" value="1"/>
</dbReference>
<dbReference type="Pfam" id="PF14200">
    <property type="entry name" value="RicinB_lectin_2"/>
    <property type="match status" value="4"/>
</dbReference>
<dbReference type="InterPro" id="IPR000772">
    <property type="entry name" value="Ricin_B_lectin"/>
</dbReference>
<dbReference type="PROSITE" id="PS50093">
    <property type="entry name" value="PKD"/>
    <property type="match status" value="1"/>
</dbReference>
<dbReference type="SUPFAM" id="SSF49299">
    <property type="entry name" value="PKD domain"/>
    <property type="match status" value="2"/>
</dbReference>
<accession>A0A939G696</accession>
<dbReference type="AlphaFoldDB" id="A0A939G696"/>
<dbReference type="InterPro" id="IPR035986">
    <property type="entry name" value="PKD_dom_sf"/>
</dbReference>
<dbReference type="InterPro" id="IPR013783">
    <property type="entry name" value="Ig-like_fold"/>
</dbReference>
<dbReference type="SMART" id="SM00089">
    <property type="entry name" value="PKD"/>
    <property type="match status" value="2"/>
</dbReference>
<evidence type="ECO:0000313" key="2">
    <source>
        <dbReference type="EMBL" id="MBO0931379.1"/>
    </source>
</evidence>
<dbReference type="SUPFAM" id="SSF50370">
    <property type="entry name" value="Ricin B-like lectins"/>
    <property type="match status" value="2"/>
</dbReference>
<dbReference type="CDD" id="cd00146">
    <property type="entry name" value="PKD"/>
    <property type="match status" value="1"/>
</dbReference>
<comment type="caution">
    <text evidence="2">The sequence shown here is derived from an EMBL/GenBank/DDBJ whole genome shotgun (WGS) entry which is preliminary data.</text>
</comment>
<dbReference type="Gene3D" id="2.60.40.10">
    <property type="entry name" value="Immunoglobulins"/>
    <property type="match status" value="3"/>
</dbReference>
<dbReference type="RefSeq" id="WP_207335341.1">
    <property type="nucleotide sequence ID" value="NZ_JAFMYU010000006.1"/>
</dbReference>
<dbReference type="Pfam" id="PF18911">
    <property type="entry name" value="PKD_4"/>
    <property type="match status" value="1"/>
</dbReference>
<dbReference type="InterPro" id="IPR035992">
    <property type="entry name" value="Ricin_B-like_lectins"/>
</dbReference>
<feature type="domain" description="PKD" evidence="1">
    <location>
        <begin position="657"/>
        <end position="711"/>
    </location>
</feature>